<comment type="function">
    <text evidence="10">Part of an ABC transporter complex. Responsible for energy coupling to the transport system.</text>
</comment>
<sequence length="273" mass="31323">MEQQWILHLKNISYNYPDGTLALDNLHVKIPKGQRIVFLGPNGSGKSTTFLHMNGVLKPQKGEVYYEGQKLSHKESKDLWRKVGIIFQDADTQLFSTSVYQEISFGPKNLGLSNEEVKKKVVEAMEATDVSKLQHKPVHFLSGGEKKRVSIADILAMDTEIILLDEPTISLDPKHATELMEILEELHKKGKTLIISTHDVNFAYSWGDYFYIMKEGKVLLEGSYQEVFKQQTLLKEANLEVPWILEIYYDLLEKGKIKAPYPPRNKQELLKYL</sequence>
<evidence type="ECO:0000256" key="9">
    <source>
        <dbReference type="ARBA" id="ARBA00025157"/>
    </source>
</evidence>
<dbReference type="NCBIfam" id="TIGR01166">
    <property type="entry name" value="cbiO"/>
    <property type="match status" value="1"/>
</dbReference>
<dbReference type="GO" id="GO:0006824">
    <property type="term" value="P:cobalt ion transport"/>
    <property type="evidence" value="ECO:0007669"/>
    <property type="project" value="InterPro"/>
</dbReference>
<comment type="similarity">
    <text evidence="2 10">Belongs to the ABC transporter superfamily.</text>
</comment>
<evidence type="ECO:0000256" key="8">
    <source>
        <dbReference type="ARBA" id="ARBA00023136"/>
    </source>
</evidence>
<evidence type="ECO:0000256" key="6">
    <source>
        <dbReference type="ARBA" id="ARBA00022840"/>
    </source>
</evidence>
<reference evidence="12 13" key="1">
    <citation type="submission" date="2017-06" db="EMBL/GenBank/DDBJ databases">
        <authorList>
            <person name="Kim H.J."/>
            <person name="Triplett B.A."/>
        </authorList>
    </citation>
    <scope>NUCLEOTIDE SEQUENCE [LARGE SCALE GENOMIC DNA]</scope>
    <source>
        <strain evidence="12 13">SCA</strain>
    </source>
</reference>
<keyword evidence="4 10" id="KW-1003">Cell membrane</keyword>
<dbReference type="Proteomes" id="UP000198304">
    <property type="component" value="Unassembled WGS sequence"/>
</dbReference>
<evidence type="ECO:0000256" key="10">
    <source>
        <dbReference type="RuleBase" id="RU364103"/>
    </source>
</evidence>
<dbReference type="PANTHER" id="PTHR43553">
    <property type="entry name" value="HEAVY METAL TRANSPORTER"/>
    <property type="match status" value="1"/>
</dbReference>
<evidence type="ECO:0000259" key="11">
    <source>
        <dbReference type="PROSITE" id="PS50893"/>
    </source>
</evidence>
<dbReference type="RefSeq" id="WP_089283162.1">
    <property type="nucleotide sequence ID" value="NZ_FZOJ01000010.1"/>
</dbReference>
<dbReference type="PANTHER" id="PTHR43553:SF24">
    <property type="entry name" value="ENERGY-COUPLING FACTOR TRANSPORTER ATP-BINDING PROTEIN ECFA1"/>
    <property type="match status" value="1"/>
</dbReference>
<feature type="domain" description="ABC transporter" evidence="11">
    <location>
        <begin position="7"/>
        <end position="240"/>
    </location>
</feature>
<evidence type="ECO:0000313" key="13">
    <source>
        <dbReference type="Proteomes" id="UP000198304"/>
    </source>
</evidence>
<dbReference type="EMBL" id="FZOJ01000010">
    <property type="protein sequence ID" value="SNS46069.1"/>
    <property type="molecule type" value="Genomic_DNA"/>
</dbReference>
<dbReference type="SUPFAM" id="SSF52540">
    <property type="entry name" value="P-loop containing nucleoside triphosphate hydrolases"/>
    <property type="match status" value="1"/>
</dbReference>
<dbReference type="InterPro" id="IPR017871">
    <property type="entry name" value="ABC_transporter-like_CS"/>
</dbReference>
<dbReference type="Pfam" id="PF00005">
    <property type="entry name" value="ABC_tran"/>
    <property type="match status" value="1"/>
</dbReference>
<dbReference type="GO" id="GO:0042626">
    <property type="term" value="F:ATPase-coupled transmembrane transporter activity"/>
    <property type="evidence" value="ECO:0007669"/>
    <property type="project" value="TreeGrafter"/>
</dbReference>
<evidence type="ECO:0000256" key="2">
    <source>
        <dbReference type="ARBA" id="ARBA00005417"/>
    </source>
</evidence>
<keyword evidence="8 10" id="KW-0472">Membrane</keyword>
<keyword evidence="13" id="KW-1185">Reference proteome</keyword>
<evidence type="ECO:0000256" key="1">
    <source>
        <dbReference type="ARBA" id="ARBA00004202"/>
    </source>
</evidence>
<evidence type="ECO:0000256" key="5">
    <source>
        <dbReference type="ARBA" id="ARBA00022741"/>
    </source>
</evidence>
<dbReference type="InterPro" id="IPR015856">
    <property type="entry name" value="ABC_transpr_CbiO/EcfA_su"/>
</dbReference>
<dbReference type="AlphaFoldDB" id="A0A239END8"/>
<proteinExistence type="inferred from homology"/>
<dbReference type="PROSITE" id="PS50893">
    <property type="entry name" value="ABC_TRANSPORTER_2"/>
    <property type="match status" value="1"/>
</dbReference>
<dbReference type="GO" id="GO:0016887">
    <property type="term" value="F:ATP hydrolysis activity"/>
    <property type="evidence" value="ECO:0007669"/>
    <property type="project" value="InterPro"/>
</dbReference>
<keyword evidence="3 10" id="KW-0813">Transport</keyword>
<evidence type="ECO:0000313" key="12">
    <source>
        <dbReference type="EMBL" id="SNS46069.1"/>
    </source>
</evidence>
<dbReference type="FunFam" id="3.40.50.300:FF:000224">
    <property type="entry name" value="Energy-coupling factor transporter ATP-binding protein EcfA"/>
    <property type="match status" value="1"/>
</dbReference>
<keyword evidence="5 10" id="KW-0547">Nucleotide-binding</keyword>
<organism evidence="12 13">
    <name type="scientific">Anaerovirgula multivorans</name>
    <dbReference type="NCBI Taxonomy" id="312168"/>
    <lineage>
        <taxon>Bacteria</taxon>
        <taxon>Bacillati</taxon>
        <taxon>Bacillota</taxon>
        <taxon>Clostridia</taxon>
        <taxon>Peptostreptococcales</taxon>
        <taxon>Natronincolaceae</taxon>
        <taxon>Anaerovirgula</taxon>
    </lineage>
</organism>
<comment type="subcellular location">
    <subcellularLocation>
        <location evidence="1 10">Cell membrane</location>
        <topology evidence="1 10">Peripheral membrane protein</topology>
    </subcellularLocation>
</comment>
<keyword evidence="6 10" id="KW-0067">ATP-binding</keyword>
<keyword evidence="7" id="KW-1278">Translocase</keyword>
<dbReference type="InterPro" id="IPR005876">
    <property type="entry name" value="Co_trans_ATP-bd"/>
</dbReference>
<evidence type="ECO:0000256" key="3">
    <source>
        <dbReference type="ARBA" id="ARBA00022448"/>
    </source>
</evidence>
<dbReference type="InterPro" id="IPR003439">
    <property type="entry name" value="ABC_transporter-like_ATP-bd"/>
</dbReference>
<dbReference type="PROSITE" id="PS00211">
    <property type="entry name" value="ABC_TRANSPORTER_1"/>
    <property type="match status" value="1"/>
</dbReference>
<gene>
    <name evidence="12" type="ORF">SAMN05446037_1010126</name>
</gene>
<protein>
    <recommendedName>
        <fullName evidence="10">ABC transporter ATP-binding protein</fullName>
    </recommendedName>
</protein>
<dbReference type="InterPro" id="IPR027417">
    <property type="entry name" value="P-loop_NTPase"/>
</dbReference>
<dbReference type="InterPro" id="IPR003593">
    <property type="entry name" value="AAA+_ATPase"/>
</dbReference>
<dbReference type="OrthoDB" id="9784332at2"/>
<evidence type="ECO:0000256" key="7">
    <source>
        <dbReference type="ARBA" id="ARBA00022967"/>
    </source>
</evidence>
<dbReference type="GO" id="GO:0005524">
    <property type="term" value="F:ATP binding"/>
    <property type="evidence" value="ECO:0007669"/>
    <property type="project" value="UniProtKB-UniRule"/>
</dbReference>
<dbReference type="InterPro" id="IPR050095">
    <property type="entry name" value="ECF_ABC_transporter_ATP-bd"/>
</dbReference>
<accession>A0A239END8</accession>
<dbReference type="GO" id="GO:0043190">
    <property type="term" value="C:ATP-binding cassette (ABC) transporter complex"/>
    <property type="evidence" value="ECO:0007669"/>
    <property type="project" value="TreeGrafter"/>
</dbReference>
<dbReference type="SMART" id="SM00382">
    <property type="entry name" value="AAA"/>
    <property type="match status" value="1"/>
</dbReference>
<dbReference type="Gene3D" id="3.40.50.300">
    <property type="entry name" value="P-loop containing nucleotide triphosphate hydrolases"/>
    <property type="match status" value="1"/>
</dbReference>
<evidence type="ECO:0000256" key="4">
    <source>
        <dbReference type="ARBA" id="ARBA00022475"/>
    </source>
</evidence>
<dbReference type="CDD" id="cd03225">
    <property type="entry name" value="ABC_cobalt_CbiO_domain1"/>
    <property type="match status" value="1"/>
</dbReference>
<comment type="function">
    <text evidence="9">Probably part of an ABC transporter complex. Responsible for energy coupling to the transport system.</text>
</comment>
<name>A0A239END8_9FIRM</name>